<dbReference type="Proteomes" id="UP001373714">
    <property type="component" value="Unassembled WGS sequence"/>
</dbReference>
<organism evidence="2 3">
    <name type="scientific">Orbilia blumenaviensis</name>
    <dbReference type="NCBI Taxonomy" id="1796055"/>
    <lineage>
        <taxon>Eukaryota</taxon>
        <taxon>Fungi</taxon>
        <taxon>Dikarya</taxon>
        <taxon>Ascomycota</taxon>
        <taxon>Pezizomycotina</taxon>
        <taxon>Orbiliomycetes</taxon>
        <taxon>Orbiliales</taxon>
        <taxon>Orbiliaceae</taxon>
        <taxon>Orbilia</taxon>
    </lineage>
</organism>
<feature type="chain" id="PRO_5043720925" evidence="1">
    <location>
        <begin position="21"/>
        <end position="149"/>
    </location>
</feature>
<name>A0AAV9UXJ3_9PEZI</name>
<dbReference type="EMBL" id="JAVHNS010000006">
    <property type="protein sequence ID" value="KAK6352342.1"/>
    <property type="molecule type" value="Genomic_DNA"/>
</dbReference>
<dbReference type="AlphaFoldDB" id="A0AAV9UXJ3"/>
<comment type="caution">
    <text evidence="2">The sequence shown here is derived from an EMBL/GenBank/DDBJ whole genome shotgun (WGS) entry which is preliminary data.</text>
</comment>
<evidence type="ECO:0000313" key="2">
    <source>
        <dbReference type="EMBL" id="KAK6352342.1"/>
    </source>
</evidence>
<proteinExistence type="predicted"/>
<evidence type="ECO:0000313" key="3">
    <source>
        <dbReference type="Proteomes" id="UP001373714"/>
    </source>
</evidence>
<feature type="signal peptide" evidence="1">
    <location>
        <begin position="1"/>
        <end position="20"/>
    </location>
</feature>
<gene>
    <name evidence="2" type="ORF">TWF730_009172</name>
</gene>
<protein>
    <submittedName>
        <fullName evidence="2">Uncharacterized protein</fullName>
    </submittedName>
</protein>
<keyword evidence="3" id="KW-1185">Reference proteome</keyword>
<sequence>MTGLMRLGIFTLALAANAWAQNGKSDFFTVNFNLYPKDHGYLPGRDLRIDPGLLGKCIDFSAVYNLTAPSRPETLYLPPESVPSKYDLRLYQDGDCSKPIFEDGWPWSPEMENEDWDFVTGFYRLSLAEPTELVDGPQLLRPTDPFAMR</sequence>
<reference evidence="2 3" key="1">
    <citation type="submission" date="2019-10" db="EMBL/GenBank/DDBJ databases">
        <authorList>
            <person name="Palmer J.M."/>
        </authorList>
    </citation>
    <scope>NUCLEOTIDE SEQUENCE [LARGE SCALE GENOMIC DNA]</scope>
    <source>
        <strain evidence="2 3">TWF730</strain>
    </source>
</reference>
<keyword evidence="1" id="KW-0732">Signal</keyword>
<accession>A0AAV9UXJ3</accession>
<evidence type="ECO:0000256" key="1">
    <source>
        <dbReference type="SAM" id="SignalP"/>
    </source>
</evidence>